<reference evidence="2" key="2">
    <citation type="journal article" date="2006" name="PLoS Pathog.">
        <title>New perspectives on host-parasite interplay by comparative transcriptomic and proteomic analyses of Schistosoma japonicum.</title>
        <authorList>
            <person name="Liu F."/>
            <person name="Lu J."/>
            <person name="Hu W."/>
            <person name="Wang S.Y."/>
            <person name="Cui S.J."/>
            <person name="Chi M."/>
            <person name="Yan Q."/>
            <person name="Wang X.R."/>
            <person name="Song H.D."/>
            <person name="Xu X.N."/>
            <person name="Wang J.J."/>
            <person name="Zhang X.L."/>
            <person name="Zhang X."/>
            <person name="Wang Z.Q."/>
            <person name="Xue C.L."/>
            <person name="Brindley P.J."/>
            <person name="McManus D.P."/>
            <person name="Yang P.Y."/>
            <person name="Feng Z."/>
            <person name="Chen Z."/>
            <person name="Han Z.G."/>
        </authorList>
    </citation>
    <scope>NUCLEOTIDE SEQUENCE</scope>
</reference>
<dbReference type="InterPro" id="IPR001674">
    <property type="entry name" value="GMP_synth_C"/>
</dbReference>
<organism evidence="2">
    <name type="scientific">Schistosoma japonicum</name>
    <name type="common">Blood fluke</name>
    <dbReference type="NCBI Taxonomy" id="6182"/>
    <lineage>
        <taxon>Eukaryota</taxon>
        <taxon>Metazoa</taxon>
        <taxon>Spiralia</taxon>
        <taxon>Lophotrochozoa</taxon>
        <taxon>Platyhelminthes</taxon>
        <taxon>Trematoda</taxon>
        <taxon>Digenea</taxon>
        <taxon>Strigeidida</taxon>
        <taxon>Schistosomatoidea</taxon>
        <taxon>Schistosomatidae</taxon>
        <taxon>Schistosoma</taxon>
    </lineage>
</organism>
<name>Q5DH96_SCHJA</name>
<dbReference type="GO" id="GO:0003922">
    <property type="term" value="F:GMP synthase (glutamine-hydrolyzing) activity"/>
    <property type="evidence" value="ECO:0007669"/>
    <property type="project" value="InterPro"/>
</dbReference>
<reference evidence="2" key="1">
    <citation type="submission" date="2004-11" db="EMBL/GenBank/DDBJ databases">
        <title>The full-length cDNA sequences of Schistosoma japonicum genes.</title>
        <authorList>
            <person name="Han Z."/>
        </authorList>
    </citation>
    <scope>NUCLEOTIDE SEQUENCE</scope>
</reference>
<evidence type="ECO:0000259" key="1">
    <source>
        <dbReference type="Pfam" id="PF00958"/>
    </source>
</evidence>
<accession>Q5DH96</accession>
<dbReference type="Gene3D" id="3.30.300.10">
    <property type="match status" value="1"/>
</dbReference>
<dbReference type="Pfam" id="PF00958">
    <property type="entry name" value="GMP_synt_C"/>
    <property type="match status" value="1"/>
</dbReference>
<evidence type="ECO:0000313" key="2">
    <source>
        <dbReference type="EMBL" id="AAW24810.1"/>
    </source>
</evidence>
<dbReference type="EMBL" id="AY813078">
    <property type="protein sequence ID" value="AAW24810.1"/>
    <property type="molecule type" value="mRNA"/>
</dbReference>
<dbReference type="GO" id="GO:0005524">
    <property type="term" value="F:ATP binding"/>
    <property type="evidence" value="ECO:0007669"/>
    <property type="project" value="InterPro"/>
</dbReference>
<dbReference type="AlphaFoldDB" id="Q5DH96"/>
<feature type="domain" description="GMP synthase C-terminal" evidence="1">
    <location>
        <begin position="40"/>
        <end position="99"/>
    </location>
</feature>
<dbReference type="SUPFAM" id="SSF54810">
    <property type="entry name" value="GMP synthetase C-terminal dimerisation domain"/>
    <property type="match status" value="1"/>
</dbReference>
<sequence>MSILHNNGCINSVDQMPVVLIPIHFDRDPSQVVSIPSILRSVVIRPVKTADFMTCVAAVPGVHIPEDVVYKMQKAAEEVPGISRVLYDLTSKPPATIEWE</sequence>
<protein>
    <submittedName>
        <fullName evidence="2">SJCHGC03244 protein</fullName>
    </submittedName>
</protein>
<proteinExistence type="evidence at transcript level"/>